<proteinExistence type="predicted"/>
<reference evidence="2 3" key="1">
    <citation type="submission" date="2020-12" db="EMBL/GenBank/DDBJ databases">
        <authorList>
            <person name="Ruan W."/>
            <person name="Khan S.A."/>
            <person name="Jeon C.O."/>
        </authorList>
    </citation>
    <scope>NUCLEOTIDE SEQUENCE [LARGE SCALE GENOMIC DNA]</scope>
    <source>
        <strain evidence="2 3">MA-13</strain>
    </source>
</reference>
<dbReference type="Gene3D" id="3.50.50.60">
    <property type="entry name" value="FAD/NAD(P)-binding domain"/>
    <property type="match status" value="1"/>
</dbReference>
<feature type="domain" description="Amine oxidase" evidence="1">
    <location>
        <begin position="107"/>
        <end position="325"/>
    </location>
</feature>
<dbReference type="InterPro" id="IPR036188">
    <property type="entry name" value="FAD/NAD-bd_sf"/>
</dbReference>
<dbReference type="EMBL" id="JAERPS020000003">
    <property type="protein sequence ID" value="MBZ9611969.1"/>
    <property type="molecule type" value="Genomic_DNA"/>
</dbReference>
<dbReference type="RefSeq" id="WP_205311022.1">
    <property type="nucleotide sequence ID" value="NZ_JAERPS020000003.1"/>
</dbReference>
<dbReference type="PANTHER" id="PTHR16128">
    <property type="entry name" value="FAD/NAD(P)-BINDING OXIDOREDUCTASE FAMILY PROTEIN"/>
    <property type="match status" value="1"/>
</dbReference>
<dbReference type="PANTHER" id="PTHR16128:SF5">
    <property type="entry name" value="FAD_NAD(P)-BINDING OXIDOREDUCTASE FAMILY PROTEIN"/>
    <property type="match status" value="1"/>
</dbReference>
<dbReference type="InterPro" id="IPR002937">
    <property type="entry name" value="Amino_oxidase"/>
</dbReference>
<evidence type="ECO:0000259" key="1">
    <source>
        <dbReference type="Pfam" id="PF01593"/>
    </source>
</evidence>
<dbReference type="Proteomes" id="UP000663814">
    <property type="component" value="Unassembled WGS sequence"/>
</dbReference>
<dbReference type="Pfam" id="PF13450">
    <property type="entry name" value="NAD_binding_8"/>
    <property type="match status" value="1"/>
</dbReference>
<keyword evidence="3" id="KW-1185">Reference proteome</keyword>
<evidence type="ECO:0000313" key="2">
    <source>
        <dbReference type="EMBL" id="MBZ9611969.1"/>
    </source>
</evidence>
<dbReference type="SUPFAM" id="SSF51905">
    <property type="entry name" value="FAD/NAD(P)-binding domain"/>
    <property type="match status" value="1"/>
</dbReference>
<protein>
    <submittedName>
        <fullName evidence="2">FAD-dependent oxidoreductase</fullName>
    </submittedName>
</protein>
<gene>
    <name evidence="2" type="ORF">I4W93_010210</name>
</gene>
<reference evidence="2 3" key="2">
    <citation type="submission" date="2021-08" db="EMBL/GenBank/DDBJ databases">
        <title>Rheinheimera aquimaris sp. nov., isolated from seawater of the East Sea in Korea.</title>
        <authorList>
            <person name="Kim K.H."/>
            <person name="Wenting R."/>
            <person name="Kim K.R."/>
            <person name="Jeon C.O."/>
        </authorList>
    </citation>
    <scope>NUCLEOTIDE SEQUENCE [LARGE SCALE GENOMIC DNA]</scope>
    <source>
        <strain evidence="2 3">MA-13</strain>
    </source>
</reference>
<name>A0ABS7X9W6_9GAMM</name>
<organism evidence="2 3">
    <name type="scientific">Rheinheimera maricola</name>
    <dbReference type="NCBI Taxonomy" id="2793282"/>
    <lineage>
        <taxon>Bacteria</taxon>
        <taxon>Pseudomonadati</taxon>
        <taxon>Pseudomonadota</taxon>
        <taxon>Gammaproteobacteria</taxon>
        <taxon>Chromatiales</taxon>
        <taxon>Chromatiaceae</taxon>
        <taxon>Rheinheimera</taxon>
    </lineage>
</organism>
<evidence type="ECO:0000313" key="3">
    <source>
        <dbReference type="Proteomes" id="UP000663814"/>
    </source>
</evidence>
<dbReference type="Gene3D" id="3.90.660.10">
    <property type="match status" value="1"/>
</dbReference>
<comment type="caution">
    <text evidence="2">The sequence shown here is derived from an EMBL/GenBank/DDBJ whole genome shotgun (WGS) entry which is preliminary data.</text>
</comment>
<dbReference type="PRINTS" id="PR00419">
    <property type="entry name" value="ADXRDTASE"/>
</dbReference>
<accession>A0ABS7X9W6</accession>
<sequence>MTIAIVGAGIAGAACAAQLQQSGRNVVVFDKGRVAGGRMSSKRAAAGYLDLGAQYFTARTKAFALQCQQWLDAGVVERWTGRIATYQQGQFTATPDDTVRFVGIPSMQAPVGQMLDEVTLHSRCLIERVQFNGTLWQLFDAIGCVGEFSQLVLAVPQQQAAQLLTAQHRIDADLTSIFGQAALLPCWAVDLQLATPLPLDFDGIFVKQDTEVSWLARQSIKSGRCAIEHWLLHFTPSWSEQHLEADKSQIVAAATSALQRISGHSCRVVTSQAHRWRYAQQAPDFGLFGALHRPQLALTLCGDWLNGGRVENAWLSGVQAAEAIML</sequence>
<dbReference type="Pfam" id="PF01593">
    <property type="entry name" value="Amino_oxidase"/>
    <property type="match status" value="1"/>
</dbReference>